<organism evidence="3 4">
    <name type="scientific">Haloarchaeobius litoreus</name>
    <dbReference type="NCBI Taxonomy" id="755306"/>
    <lineage>
        <taxon>Archaea</taxon>
        <taxon>Methanobacteriati</taxon>
        <taxon>Methanobacteriota</taxon>
        <taxon>Stenosarchaea group</taxon>
        <taxon>Halobacteria</taxon>
        <taxon>Halobacteriales</taxon>
        <taxon>Halorubellaceae</taxon>
        <taxon>Haloarchaeobius</taxon>
    </lineage>
</organism>
<feature type="compositionally biased region" description="Low complexity" evidence="1">
    <location>
        <begin position="324"/>
        <end position="341"/>
    </location>
</feature>
<feature type="compositionally biased region" description="Basic and acidic residues" evidence="1">
    <location>
        <begin position="377"/>
        <end position="387"/>
    </location>
</feature>
<feature type="transmembrane region" description="Helical" evidence="2">
    <location>
        <begin position="68"/>
        <end position="87"/>
    </location>
</feature>
<feature type="transmembrane region" description="Helical" evidence="2">
    <location>
        <begin position="217"/>
        <end position="236"/>
    </location>
</feature>
<keyword evidence="2" id="KW-0472">Membrane</keyword>
<feature type="transmembrane region" description="Helical" evidence="2">
    <location>
        <begin position="147"/>
        <end position="164"/>
    </location>
</feature>
<dbReference type="EMBL" id="JBHUDO010000004">
    <property type="protein sequence ID" value="MFD1648042.1"/>
    <property type="molecule type" value="Genomic_DNA"/>
</dbReference>
<feature type="compositionally biased region" description="Polar residues" evidence="1">
    <location>
        <begin position="342"/>
        <end position="362"/>
    </location>
</feature>
<feature type="compositionally biased region" description="Low complexity" evidence="1">
    <location>
        <begin position="286"/>
        <end position="300"/>
    </location>
</feature>
<name>A0ABD6DRK6_9EURY</name>
<dbReference type="AlphaFoldDB" id="A0ABD6DRK6"/>
<protein>
    <submittedName>
        <fullName evidence="3">Uncharacterized protein</fullName>
    </submittedName>
</protein>
<proteinExistence type="predicted"/>
<evidence type="ECO:0000313" key="3">
    <source>
        <dbReference type="EMBL" id="MFD1648042.1"/>
    </source>
</evidence>
<feature type="transmembrane region" description="Helical" evidence="2">
    <location>
        <begin position="248"/>
        <end position="272"/>
    </location>
</feature>
<feature type="region of interest" description="Disordered" evidence="1">
    <location>
        <begin position="282"/>
        <end position="398"/>
    </location>
</feature>
<feature type="compositionally biased region" description="Basic residues" evidence="1">
    <location>
        <begin position="388"/>
        <end position="398"/>
    </location>
</feature>
<feature type="transmembrane region" description="Helical" evidence="2">
    <location>
        <begin position="107"/>
        <end position="127"/>
    </location>
</feature>
<dbReference type="InterPro" id="IPR045782">
    <property type="entry name" value="TrbL_3"/>
</dbReference>
<dbReference type="RefSeq" id="WP_256401483.1">
    <property type="nucleotide sequence ID" value="NZ_JANHJR010000004.1"/>
</dbReference>
<gene>
    <name evidence="3" type="ORF">ACFSBL_20365</name>
</gene>
<evidence type="ECO:0000256" key="2">
    <source>
        <dbReference type="SAM" id="Phobius"/>
    </source>
</evidence>
<keyword evidence="4" id="KW-1185">Reference proteome</keyword>
<reference evidence="3 4" key="1">
    <citation type="journal article" date="2019" name="Int. J. Syst. Evol. Microbiol.">
        <title>The Global Catalogue of Microorganisms (GCM) 10K type strain sequencing project: providing services to taxonomists for standard genome sequencing and annotation.</title>
        <authorList>
            <consortium name="The Broad Institute Genomics Platform"/>
            <consortium name="The Broad Institute Genome Sequencing Center for Infectious Disease"/>
            <person name="Wu L."/>
            <person name="Ma J."/>
        </authorList>
    </citation>
    <scope>NUCLEOTIDE SEQUENCE [LARGE SCALE GENOMIC DNA]</scope>
    <source>
        <strain evidence="3 4">CGMCC 1.10390</strain>
    </source>
</reference>
<dbReference type="Proteomes" id="UP001597034">
    <property type="component" value="Unassembled WGS sequence"/>
</dbReference>
<comment type="caution">
    <text evidence="3">The sequence shown here is derived from an EMBL/GenBank/DDBJ whole genome shotgun (WGS) entry which is preliminary data.</text>
</comment>
<keyword evidence="2" id="KW-1133">Transmembrane helix</keyword>
<evidence type="ECO:0000256" key="1">
    <source>
        <dbReference type="SAM" id="MobiDB-lite"/>
    </source>
</evidence>
<evidence type="ECO:0000313" key="4">
    <source>
        <dbReference type="Proteomes" id="UP001597034"/>
    </source>
</evidence>
<feature type="transmembrane region" description="Helical" evidence="2">
    <location>
        <begin position="176"/>
        <end position="197"/>
    </location>
</feature>
<sequence>MGWFAEQIKQAIESIVGTVTEQIGTFLTNLIQALIQRIVGVPHPLGDQYIVIGQPSNSPWSELYSDVYLTYILPLTFAFLFIGFAYIGVRSGSISPYRRKKLLRRAALVFMGAFVWFPAVSLPLHFINDIGMVIAPVDEMTSSFEGGAKAITGGVFITLIIYFVENSIVVIAALVYALRWLGIIVLTLTMPLLGAFWAFDVWPLSPVSRIAKRAAAVYPGLILAGLPAAVLFRMGWEMNLFSLDASTIAFNALMALMLIPGACIASILTVYWSSPMIQRVARKGARPTTQAASSAASTTRRSAKQGAQGAIQVHRDLAQNPPLSFSRSNSGSNDSGRQSGSTSGNSNATPRSGRTMQQQTETPALPGRVSTVTETDGSSKFDKEAFKRTQRKVSRWMD</sequence>
<dbReference type="Pfam" id="PF19590">
    <property type="entry name" value="TrbL_3"/>
    <property type="match status" value="1"/>
</dbReference>
<accession>A0ABD6DRK6</accession>
<keyword evidence="2" id="KW-0812">Transmembrane</keyword>